<evidence type="ECO:0000256" key="7">
    <source>
        <dbReference type="ARBA" id="ARBA00012102"/>
    </source>
</evidence>
<evidence type="ECO:0000256" key="4">
    <source>
        <dbReference type="ARBA" id="ARBA00004496"/>
    </source>
</evidence>
<evidence type="ECO:0000313" key="17">
    <source>
        <dbReference type="EMBL" id="TSH94229.1"/>
    </source>
</evidence>
<dbReference type="EMBL" id="VLTJ01000025">
    <property type="protein sequence ID" value="TSH94229.1"/>
    <property type="molecule type" value="Genomic_DNA"/>
</dbReference>
<evidence type="ECO:0000256" key="15">
    <source>
        <dbReference type="ARBA" id="ARBA00038036"/>
    </source>
</evidence>
<comment type="pathway">
    <text evidence="5">Cofactor biosynthesis; coenzyme A biosynthesis; CoA from (R)-pantothenate: step 1/5.</text>
</comment>
<name>A0A556AMW8_9BURK</name>
<comment type="subcellular location">
    <subcellularLocation>
        <location evidence="4">Cytoplasm</location>
    </subcellularLocation>
</comment>
<dbReference type="GO" id="GO:0004594">
    <property type="term" value="F:pantothenate kinase activity"/>
    <property type="evidence" value="ECO:0007669"/>
    <property type="project" value="UniProtKB-EC"/>
</dbReference>
<dbReference type="InterPro" id="IPR043129">
    <property type="entry name" value="ATPase_NBD"/>
</dbReference>
<keyword evidence="13" id="KW-0630">Potassium</keyword>
<evidence type="ECO:0000256" key="11">
    <source>
        <dbReference type="ARBA" id="ARBA00022777"/>
    </source>
</evidence>
<keyword evidence="14" id="KW-0173">Coenzyme A biosynthesis</keyword>
<proteinExistence type="inferred from homology"/>
<evidence type="ECO:0000256" key="8">
    <source>
        <dbReference type="ARBA" id="ARBA00022490"/>
    </source>
</evidence>
<accession>A0A556AMW8</accession>
<dbReference type="PANTHER" id="PTHR34265">
    <property type="entry name" value="TYPE III PANTOTHENATE KINASE"/>
    <property type="match status" value="1"/>
</dbReference>
<evidence type="ECO:0000256" key="3">
    <source>
        <dbReference type="ARBA" id="ARBA00001972"/>
    </source>
</evidence>
<dbReference type="SUPFAM" id="SSF53067">
    <property type="entry name" value="Actin-like ATPase domain"/>
    <property type="match status" value="2"/>
</dbReference>
<dbReference type="OrthoDB" id="9781305at2"/>
<evidence type="ECO:0000256" key="12">
    <source>
        <dbReference type="ARBA" id="ARBA00022840"/>
    </source>
</evidence>
<dbReference type="PANTHER" id="PTHR34265:SF1">
    <property type="entry name" value="TYPE III PANTOTHENATE KINASE"/>
    <property type="match status" value="1"/>
</dbReference>
<evidence type="ECO:0000256" key="1">
    <source>
        <dbReference type="ARBA" id="ARBA00001206"/>
    </source>
</evidence>
<evidence type="ECO:0000313" key="18">
    <source>
        <dbReference type="Proteomes" id="UP000318405"/>
    </source>
</evidence>
<organism evidence="17 18">
    <name type="scientific">Verticiella sediminum</name>
    <dbReference type="NCBI Taxonomy" id="1247510"/>
    <lineage>
        <taxon>Bacteria</taxon>
        <taxon>Pseudomonadati</taxon>
        <taxon>Pseudomonadota</taxon>
        <taxon>Betaproteobacteria</taxon>
        <taxon>Burkholderiales</taxon>
        <taxon>Alcaligenaceae</taxon>
        <taxon>Verticiella</taxon>
    </lineage>
</organism>
<reference evidence="17 18" key="1">
    <citation type="submission" date="2019-07" db="EMBL/GenBank/DDBJ databases">
        <title>Qingshengfaniella alkalisoli gen. nov., sp. nov., isolated from saline soil.</title>
        <authorList>
            <person name="Xu L."/>
            <person name="Huang X.-X."/>
            <person name="Sun J.-Q."/>
        </authorList>
    </citation>
    <scope>NUCLEOTIDE SEQUENCE [LARGE SCALE GENOMIC DNA]</scope>
    <source>
        <strain evidence="17 18">DSM 27279</strain>
    </source>
</reference>
<dbReference type="UniPathway" id="UPA00241">
    <property type="reaction ID" value="UER00352"/>
</dbReference>
<evidence type="ECO:0000256" key="9">
    <source>
        <dbReference type="ARBA" id="ARBA00022679"/>
    </source>
</evidence>
<dbReference type="GO" id="GO:0005737">
    <property type="term" value="C:cytoplasm"/>
    <property type="evidence" value="ECO:0007669"/>
    <property type="project" value="UniProtKB-SubCell"/>
</dbReference>
<dbReference type="Pfam" id="PF03309">
    <property type="entry name" value="Pan_kinase"/>
    <property type="match status" value="1"/>
</dbReference>
<comment type="similarity">
    <text evidence="15">Belongs to the type III pantothenate kinase family.</text>
</comment>
<dbReference type="GO" id="GO:0015937">
    <property type="term" value="P:coenzyme A biosynthetic process"/>
    <property type="evidence" value="ECO:0007669"/>
    <property type="project" value="UniProtKB-UniPathway"/>
</dbReference>
<dbReference type="Proteomes" id="UP000318405">
    <property type="component" value="Unassembled WGS sequence"/>
</dbReference>
<evidence type="ECO:0000256" key="2">
    <source>
        <dbReference type="ARBA" id="ARBA00001958"/>
    </source>
</evidence>
<keyword evidence="18" id="KW-1185">Reference proteome</keyword>
<keyword evidence="9" id="KW-0808">Transferase</keyword>
<keyword evidence="11 17" id="KW-0418">Kinase</keyword>
<protein>
    <recommendedName>
        <fullName evidence="16">Type III pantothenate kinase</fullName>
        <ecNumber evidence="7">2.7.1.33</ecNumber>
    </recommendedName>
</protein>
<evidence type="ECO:0000256" key="14">
    <source>
        <dbReference type="ARBA" id="ARBA00022993"/>
    </source>
</evidence>
<comment type="cofactor">
    <cofactor evidence="2">
        <name>K(+)</name>
        <dbReference type="ChEBI" id="CHEBI:29103"/>
    </cofactor>
</comment>
<dbReference type="InterPro" id="IPR004619">
    <property type="entry name" value="Type_III_PanK"/>
</dbReference>
<comment type="cofactor">
    <cofactor evidence="3">
        <name>NH4(+)</name>
        <dbReference type="ChEBI" id="CHEBI:28938"/>
    </cofactor>
</comment>
<sequence>MTLLIDAGNTRVKLGWRDAQGRREPRATAIARDTLGLALPGWLAALAPRVRGALGVNAAGAACAAQIDACLAEAGLAPVRWERARAHCAGLANQYRDPERLGADRWAALLGLAAGAASRPYRGMVRVLATFGTATTIDTLTPDERFEGGLILPGVDLMLQSLAKGTADLPLAQGRPVAFPDHTDAAIVSGVMAAQAGALLRQWLAAGRRSEGVPAQLFVSGGAWHAVREEWQALAAAAGIAAEPQVLDNPVLDGLAVLAGLG</sequence>
<dbReference type="Gene3D" id="3.30.420.40">
    <property type="match status" value="2"/>
</dbReference>
<keyword evidence="10" id="KW-0547">Nucleotide-binding</keyword>
<dbReference type="AlphaFoldDB" id="A0A556AMW8"/>
<keyword evidence="8" id="KW-0963">Cytoplasm</keyword>
<evidence type="ECO:0000256" key="6">
    <source>
        <dbReference type="ARBA" id="ARBA00011738"/>
    </source>
</evidence>
<dbReference type="GO" id="GO:0005524">
    <property type="term" value="F:ATP binding"/>
    <property type="evidence" value="ECO:0007669"/>
    <property type="project" value="UniProtKB-KW"/>
</dbReference>
<keyword evidence="12" id="KW-0067">ATP-binding</keyword>
<comment type="subunit">
    <text evidence="6">Homodimer.</text>
</comment>
<comment type="caution">
    <text evidence="17">The sequence shown here is derived from an EMBL/GenBank/DDBJ whole genome shotgun (WGS) entry which is preliminary data.</text>
</comment>
<gene>
    <name evidence="17" type="ORF">FOZ76_12630</name>
</gene>
<comment type="catalytic activity">
    <reaction evidence="1">
        <text>(R)-pantothenate + ATP = (R)-4'-phosphopantothenate + ADP + H(+)</text>
        <dbReference type="Rhea" id="RHEA:16373"/>
        <dbReference type="ChEBI" id="CHEBI:10986"/>
        <dbReference type="ChEBI" id="CHEBI:15378"/>
        <dbReference type="ChEBI" id="CHEBI:29032"/>
        <dbReference type="ChEBI" id="CHEBI:30616"/>
        <dbReference type="ChEBI" id="CHEBI:456216"/>
        <dbReference type="EC" id="2.7.1.33"/>
    </reaction>
</comment>
<evidence type="ECO:0000256" key="10">
    <source>
        <dbReference type="ARBA" id="ARBA00022741"/>
    </source>
</evidence>
<dbReference type="EC" id="2.7.1.33" evidence="7"/>
<evidence type="ECO:0000256" key="5">
    <source>
        <dbReference type="ARBA" id="ARBA00005225"/>
    </source>
</evidence>
<evidence type="ECO:0000256" key="13">
    <source>
        <dbReference type="ARBA" id="ARBA00022958"/>
    </source>
</evidence>
<evidence type="ECO:0000256" key="16">
    <source>
        <dbReference type="ARBA" id="ARBA00040883"/>
    </source>
</evidence>